<dbReference type="KEGG" id="rhf:EUB48_08600"/>
<dbReference type="GO" id="GO:0016746">
    <property type="term" value="F:acyltransferase activity"/>
    <property type="evidence" value="ECO:0007669"/>
    <property type="project" value="UniProtKB-KW"/>
</dbReference>
<proteinExistence type="predicted"/>
<feature type="domain" description="Poly-beta-hydroxybutyrate polymerase N-terminal" evidence="3">
    <location>
        <begin position="89"/>
        <end position="258"/>
    </location>
</feature>
<dbReference type="EMBL" id="CP035503">
    <property type="protein sequence ID" value="QDL37327.1"/>
    <property type="molecule type" value="Genomic_DNA"/>
</dbReference>
<evidence type="ECO:0000256" key="1">
    <source>
        <dbReference type="ARBA" id="ARBA00022679"/>
    </source>
</evidence>
<feature type="domain" description="Poly-beta-hydroxybutyrate polymerase N-terminal" evidence="4">
    <location>
        <begin position="14"/>
        <end position="53"/>
    </location>
</feature>
<dbReference type="AlphaFoldDB" id="A0A515DA80"/>
<name>A0A515DA80_9BURK</name>
<dbReference type="InterPro" id="IPR029058">
    <property type="entry name" value="AB_hydrolase_fold"/>
</dbReference>
<dbReference type="OrthoDB" id="7208816at2"/>
<reference evidence="5 6" key="1">
    <citation type="submission" date="2019-01" db="EMBL/GenBank/DDBJ databases">
        <title>Genomic insights into a novel species Rhodoferax sp.</title>
        <authorList>
            <person name="Jin L."/>
        </authorList>
    </citation>
    <scope>NUCLEOTIDE SEQUENCE [LARGE SCALE GENOMIC DNA]</scope>
    <source>
        <strain evidence="5 6">CHu59-6-5</strain>
    </source>
</reference>
<dbReference type="InterPro" id="IPR051321">
    <property type="entry name" value="PHA/PHB_synthase"/>
</dbReference>
<evidence type="ECO:0000313" key="5">
    <source>
        <dbReference type="EMBL" id="QDL37327.1"/>
    </source>
</evidence>
<dbReference type="Pfam" id="PF07167">
    <property type="entry name" value="PhaC_N"/>
    <property type="match status" value="1"/>
</dbReference>
<keyword evidence="6" id="KW-1185">Reference proteome</keyword>
<keyword evidence="5" id="KW-0378">Hydrolase</keyword>
<dbReference type="PANTHER" id="PTHR36837:SF5">
    <property type="entry name" value="POLY-3-HYDROXYBUTYRATE SYNTHASE"/>
    <property type="match status" value="1"/>
</dbReference>
<dbReference type="InterPro" id="IPR022211">
    <property type="entry name" value="PHBC_N"/>
</dbReference>
<dbReference type="Pfam" id="PF12551">
    <property type="entry name" value="PHBC_N"/>
    <property type="match status" value="1"/>
</dbReference>
<keyword evidence="2" id="KW-0012">Acyltransferase</keyword>
<dbReference type="RefSeq" id="WP_142818497.1">
    <property type="nucleotide sequence ID" value="NZ_CP035503.1"/>
</dbReference>
<keyword evidence="1" id="KW-0808">Transferase</keyword>
<evidence type="ECO:0000313" key="6">
    <source>
        <dbReference type="Proteomes" id="UP000316798"/>
    </source>
</evidence>
<dbReference type="PANTHER" id="PTHR36837">
    <property type="entry name" value="POLY(3-HYDROXYALKANOATE) POLYMERASE SUBUNIT PHAC"/>
    <property type="match status" value="1"/>
</dbReference>
<accession>A0A515DA80</accession>
<dbReference type="SUPFAM" id="SSF53474">
    <property type="entry name" value="alpha/beta-Hydrolases"/>
    <property type="match status" value="1"/>
</dbReference>
<dbReference type="Proteomes" id="UP000316798">
    <property type="component" value="Chromosome"/>
</dbReference>
<organism evidence="5 6">
    <name type="scientific">Rhodoferax sediminis</name>
    <dbReference type="NCBI Taxonomy" id="2509614"/>
    <lineage>
        <taxon>Bacteria</taxon>
        <taxon>Pseudomonadati</taxon>
        <taxon>Pseudomonadota</taxon>
        <taxon>Betaproteobacteria</taxon>
        <taxon>Burkholderiales</taxon>
        <taxon>Comamonadaceae</taxon>
        <taxon>Rhodoferax</taxon>
    </lineage>
</organism>
<evidence type="ECO:0000259" key="3">
    <source>
        <dbReference type="Pfam" id="PF07167"/>
    </source>
</evidence>
<protein>
    <submittedName>
        <fullName evidence="5">Alpha/beta fold hydrolase</fullName>
    </submittedName>
</protein>
<gene>
    <name evidence="5" type="ORF">EUB48_08600</name>
</gene>
<dbReference type="Gene3D" id="3.40.50.1820">
    <property type="entry name" value="alpha/beta hydrolase"/>
    <property type="match status" value="1"/>
</dbReference>
<evidence type="ECO:0000256" key="2">
    <source>
        <dbReference type="ARBA" id="ARBA00023315"/>
    </source>
</evidence>
<evidence type="ECO:0000259" key="4">
    <source>
        <dbReference type="Pfam" id="PF12551"/>
    </source>
</evidence>
<dbReference type="GO" id="GO:0016787">
    <property type="term" value="F:hydrolase activity"/>
    <property type="evidence" value="ECO:0007669"/>
    <property type="project" value="UniProtKB-KW"/>
</dbReference>
<dbReference type="GO" id="GO:0042619">
    <property type="term" value="P:poly-hydroxybutyrate biosynthetic process"/>
    <property type="evidence" value="ECO:0007669"/>
    <property type="project" value="InterPro"/>
</dbReference>
<sequence>MAPSNSRPDGYAPAPMDLPLKLWLARLAHGISPASVSLAYADWLSHLLVAPSKQADLAASALRKAMLWLQYAPHSWRGGCPLCVEPLPQDKRFSPQEWHVPPFSALAQAFLLQQQWWAEAMTGIRGVSKHHEDVAAFTMRQWLDMWSPSNFVATNPQVLRETLATGSINLANGVANWWRDALSVLSDGKPRGVEQFRPGHDMAVTPGKVVFRNRLIELIQYEPATAEVDAEPMLIVPSWIMKYYILDLTPDDSLVKYLVTHGHTVFMVSWKNPDTSDRNLGLNDYVEFGVMAALDVVRSIRPRTRVHAVGYCLGGTLLAIAAAVLADEHPNPLMTVTLLAAETDFKEPGELGLFIDESQISFVEDLMSERGYLDGRQMAGAFQLINSKDLVWSKLVHEYLMGARTPMTALRAWNADATRMPARMHSEYLRGLYLHNDLAEGRYRVAGQPVRLADIKLPLFVVATEGDHVSPWKSVYKIHRLAGGPVSFALTSGGHNVGIVNPPAGPAAYSQAGYRFASCKPGKAPANPQDWLDAAEQRTGSWWPCWHEWLHKHSSQTVKPPTLDGLVLDGTTLAAPGSYIYLD</sequence>
<dbReference type="InterPro" id="IPR010941">
    <property type="entry name" value="PhaC_N"/>
</dbReference>